<organism evidence="1 2">
    <name type="scientific">Streptomyces katrae</name>
    <dbReference type="NCBI Taxonomy" id="68223"/>
    <lineage>
        <taxon>Bacteria</taxon>
        <taxon>Bacillati</taxon>
        <taxon>Actinomycetota</taxon>
        <taxon>Actinomycetes</taxon>
        <taxon>Kitasatosporales</taxon>
        <taxon>Streptomycetaceae</taxon>
        <taxon>Streptomyces</taxon>
    </lineage>
</organism>
<evidence type="ECO:0008006" key="3">
    <source>
        <dbReference type="Google" id="ProtNLM"/>
    </source>
</evidence>
<sequence length="304" mass="32532">MNEIRVDAVYQASSEPTVGRMCDIETALASTPLTTTVDEFQVVLAFPRFEGQVPAQGYAGWLGDDYAPVGLSPAYFTAHTVFDVDSSVEEAGVQEALKAAVAAIRFAAARLSDAIRVEQPSVGMVGEIPKVLSLTAMDTARGLELRVPEPLNPGYGMVRGLPVLTIERASQALRDGVVPARALLSQARHLTQSTNSPQPGMAILLAAVAAETHAKELFKSFRPPGSTPSLRSLQEKHGTAVDLYGPIAKAVIGRSLEDSDPTLWVELGGLFSARNKMAHRLKTPTHPDARRLVVAGMRAIEWLG</sequence>
<dbReference type="Proteomes" id="UP001223390">
    <property type="component" value="Unassembled WGS sequence"/>
</dbReference>
<gene>
    <name evidence="1" type="ORF">QEZ40_005516</name>
</gene>
<comment type="caution">
    <text evidence="1">The sequence shown here is derived from an EMBL/GenBank/DDBJ whole genome shotgun (WGS) entry which is preliminary data.</text>
</comment>
<reference evidence="1 2" key="1">
    <citation type="submission" date="2023-05" db="EMBL/GenBank/DDBJ databases">
        <title>Sequencing and Assembly of Streptomyces sp. NP73.</title>
        <authorList>
            <person name="Konwar A.N."/>
            <person name="Saikia K."/>
            <person name="Thakur D."/>
        </authorList>
    </citation>
    <scope>NUCLEOTIDE SEQUENCE [LARGE SCALE GENOMIC DNA]</scope>
    <source>
        <strain evidence="1 2">NP73</strain>
    </source>
</reference>
<accession>A0ABT7H1W6</accession>
<proteinExistence type="predicted"/>
<dbReference type="EMBL" id="JASITI010000051">
    <property type="protein sequence ID" value="MDK9499897.1"/>
    <property type="molecule type" value="Genomic_DNA"/>
</dbReference>
<evidence type="ECO:0000313" key="2">
    <source>
        <dbReference type="Proteomes" id="UP001223390"/>
    </source>
</evidence>
<keyword evidence="2" id="KW-1185">Reference proteome</keyword>
<evidence type="ECO:0000313" key="1">
    <source>
        <dbReference type="EMBL" id="MDK9499897.1"/>
    </source>
</evidence>
<dbReference type="RefSeq" id="WP_285345658.1">
    <property type="nucleotide sequence ID" value="NZ_JASITI010000051.1"/>
</dbReference>
<name>A0ABT7H1W6_9ACTN</name>
<protein>
    <recommendedName>
        <fullName evidence="3">Apea-like HEPN domain-containing protein</fullName>
    </recommendedName>
</protein>